<dbReference type="OrthoDB" id="1452259at2"/>
<name>A0A085ZP85_9FLAO</name>
<comment type="caution">
    <text evidence="2">The sequence shown here is derived from an EMBL/GenBank/DDBJ whole genome shotgun (WGS) entry which is preliminary data.</text>
</comment>
<keyword evidence="1" id="KW-0732">Signal</keyword>
<keyword evidence="3" id="KW-1185">Reference proteome</keyword>
<evidence type="ECO:0000313" key="3">
    <source>
        <dbReference type="Proteomes" id="UP000028715"/>
    </source>
</evidence>
<dbReference type="EMBL" id="JPRL01000001">
    <property type="protein sequence ID" value="KFF06249.1"/>
    <property type="molecule type" value="Genomic_DNA"/>
</dbReference>
<dbReference type="PROSITE" id="PS51257">
    <property type="entry name" value="PROKAR_LIPOPROTEIN"/>
    <property type="match status" value="1"/>
</dbReference>
<proteinExistence type="predicted"/>
<evidence type="ECO:0008006" key="4">
    <source>
        <dbReference type="Google" id="ProtNLM"/>
    </source>
</evidence>
<evidence type="ECO:0000256" key="1">
    <source>
        <dbReference type="SAM" id="SignalP"/>
    </source>
</evidence>
<dbReference type="AlphaFoldDB" id="A0A085ZP85"/>
<feature type="chain" id="PRO_5001801390" description="Lipoprotein" evidence="1">
    <location>
        <begin position="23"/>
        <end position="139"/>
    </location>
</feature>
<protein>
    <recommendedName>
        <fullName evidence="4">Lipoprotein</fullName>
    </recommendedName>
</protein>
<evidence type="ECO:0000313" key="2">
    <source>
        <dbReference type="EMBL" id="KFF06249.1"/>
    </source>
</evidence>
<dbReference type="Proteomes" id="UP000028715">
    <property type="component" value="Unassembled WGS sequence"/>
</dbReference>
<organism evidence="2 3">
    <name type="scientific">Flavobacterium reichenbachii</name>
    <dbReference type="NCBI Taxonomy" id="362418"/>
    <lineage>
        <taxon>Bacteria</taxon>
        <taxon>Pseudomonadati</taxon>
        <taxon>Bacteroidota</taxon>
        <taxon>Flavobacteriia</taxon>
        <taxon>Flavobacteriales</taxon>
        <taxon>Flavobacteriaceae</taxon>
        <taxon>Flavobacterium</taxon>
    </lineage>
</organism>
<sequence length="139" mass="16466">MRLLKSLYPFLLLLLISCNTQPQKLSAIHETIEVSYVNWACDCANFIETKFYKSNFNYQIKETDCIFIEPSNDNNKIPNAFYRKGNFDHYLELTGQFYNDKGIPSSYEQKTTEQQLKKAKVFRYDSFKLIKKNKNQFSN</sequence>
<dbReference type="STRING" id="362418.IW19_12220"/>
<dbReference type="RefSeq" id="WP_035684441.1">
    <property type="nucleotide sequence ID" value="NZ_JPRL01000001.1"/>
</dbReference>
<reference evidence="2 3" key="1">
    <citation type="submission" date="2014-07" db="EMBL/GenBank/DDBJ databases">
        <title>Genome of Flavobacterium reichenbachii LMG 25512.</title>
        <authorList>
            <person name="Stropko S.J."/>
            <person name="Pipes S.E."/>
            <person name="Newman J.D."/>
        </authorList>
    </citation>
    <scope>NUCLEOTIDE SEQUENCE [LARGE SCALE GENOMIC DNA]</scope>
    <source>
        <strain evidence="2 3">LMG 25512</strain>
    </source>
</reference>
<gene>
    <name evidence="2" type="ORF">IW19_12220</name>
</gene>
<accession>A0A085ZP85</accession>
<feature type="signal peptide" evidence="1">
    <location>
        <begin position="1"/>
        <end position="22"/>
    </location>
</feature>